<dbReference type="Proteomes" id="UP000528457">
    <property type="component" value="Unassembled WGS sequence"/>
</dbReference>
<feature type="transmembrane region" description="Helical" evidence="9">
    <location>
        <begin position="157"/>
        <end position="180"/>
    </location>
</feature>
<dbReference type="InterPro" id="IPR036890">
    <property type="entry name" value="HATPase_C_sf"/>
</dbReference>
<dbReference type="EMBL" id="JACHHT010000001">
    <property type="protein sequence ID" value="MBB6519881.1"/>
    <property type="molecule type" value="Genomic_DNA"/>
</dbReference>
<keyword evidence="4" id="KW-0597">Phosphoprotein</keyword>
<evidence type="ECO:0000256" key="2">
    <source>
        <dbReference type="ARBA" id="ARBA00004370"/>
    </source>
</evidence>
<keyword evidence="5" id="KW-0808">Transferase</keyword>
<dbReference type="InterPro" id="IPR050482">
    <property type="entry name" value="Sensor_HK_TwoCompSys"/>
</dbReference>
<dbReference type="InterPro" id="IPR003594">
    <property type="entry name" value="HATPase_dom"/>
</dbReference>
<dbReference type="SUPFAM" id="SSF55874">
    <property type="entry name" value="ATPase domain of HSP90 chaperone/DNA topoisomerase II/histidine kinase"/>
    <property type="match status" value="1"/>
</dbReference>
<keyword evidence="9" id="KW-0812">Transmembrane</keyword>
<dbReference type="EC" id="2.7.13.3" evidence="3"/>
<evidence type="ECO:0000256" key="4">
    <source>
        <dbReference type="ARBA" id="ARBA00022553"/>
    </source>
</evidence>
<dbReference type="GO" id="GO:0004673">
    <property type="term" value="F:protein histidine kinase activity"/>
    <property type="evidence" value="ECO:0007669"/>
    <property type="project" value="UniProtKB-EC"/>
</dbReference>
<name>A0A7X0JR65_9GAMM</name>
<dbReference type="SMART" id="SM00304">
    <property type="entry name" value="HAMP"/>
    <property type="match status" value="1"/>
</dbReference>
<sequence>MLARNIRSQVLFIALMPLLLVVAAVSVFMLSESLDDIESNLERRGNDISTQAVLMSEFYFYTGDVQRLSEIAGILINIDAVSSVRFVDANNKILAEQRKHTQHLNKDRLFIIPIYSKDVSPDEVSALAGIEDEQEERLGQIEIALSRDEHSNLREKAYLRIMLVAVSAIALGVFMVYLFGRRMSASLSEMAAAAKAVKMGDLDSRSPENGEGEILELQRLFNRMVGSLQENEADLQNRIEHATKSLNESVDALSRKNTELEQQRQEAIELERSKAISDERARIMKDMHDGIGGQLVASLAMIEKEKNSEIRDNISSALRECLDDFRLIILSLNVSDSNLQALLADFKYRINKKLSKLKVRLSWQVAMEVDQVNIQPQQSLHLLRILQEIFANILKHSDASEIVLKVSLDGQQVHLQVDDNGQFNEPEDKGGHGLKNMHWRAGELKGVFSLNKNEQGGASANLSFPVDL</sequence>
<dbReference type="InParanoid" id="A0A7X0JR65"/>
<dbReference type="Gene3D" id="6.10.340.10">
    <property type="match status" value="1"/>
</dbReference>
<keyword evidence="9" id="KW-0472">Membrane</keyword>
<dbReference type="PANTHER" id="PTHR24421:SF10">
    <property type="entry name" value="NITRATE_NITRITE SENSOR PROTEIN NARQ"/>
    <property type="match status" value="1"/>
</dbReference>
<gene>
    <name evidence="11" type="ORF">HNR48_000159</name>
</gene>
<evidence type="ECO:0000256" key="1">
    <source>
        <dbReference type="ARBA" id="ARBA00000085"/>
    </source>
</evidence>
<comment type="caution">
    <text evidence="11">The sequence shown here is derived from an EMBL/GenBank/DDBJ whole genome shotgun (WGS) entry which is preliminary data.</text>
</comment>
<dbReference type="Gene3D" id="1.20.5.1930">
    <property type="match status" value="1"/>
</dbReference>
<feature type="coiled-coil region" evidence="8">
    <location>
        <begin position="225"/>
        <end position="280"/>
    </location>
</feature>
<dbReference type="GO" id="GO:0016020">
    <property type="term" value="C:membrane"/>
    <property type="evidence" value="ECO:0007669"/>
    <property type="project" value="UniProtKB-SubCell"/>
</dbReference>
<dbReference type="GO" id="GO:0000160">
    <property type="term" value="P:phosphorelay signal transduction system"/>
    <property type="evidence" value="ECO:0007669"/>
    <property type="project" value="UniProtKB-KW"/>
</dbReference>
<dbReference type="CDD" id="cd16917">
    <property type="entry name" value="HATPase_UhpB-NarQ-NarX-like"/>
    <property type="match status" value="1"/>
</dbReference>
<dbReference type="Gene3D" id="3.30.565.10">
    <property type="entry name" value="Histidine kinase-like ATPase, C-terminal domain"/>
    <property type="match status" value="1"/>
</dbReference>
<keyword evidence="8" id="KW-0175">Coiled coil</keyword>
<keyword evidence="12" id="KW-1185">Reference proteome</keyword>
<keyword evidence="6 11" id="KW-0418">Kinase</keyword>
<dbReference type="PROSITE" id="PS50885">
    <property type="entry name" value="HAMP"/>
    <property type="match status" value="1"/>
</dbReference>
<keyword evidence="7" id="KW-0902">Two-component regulatory system</keyword>
<evidence type="ECO:0000259" key="10">
    <source>
        <dbReference type="PROSITE" id="PS50885"/>
    </source>
</evidence>
<reference evidence="11 12" key="1">
    <citation type="submission" date="2020-08" db="EMBL/GenBank/DDBJ databases">
        <title>Genomic Encyclopedia of Type Strains, Phase IV (KMG-IV): sequencing the most valuable type-strain genomes for metagenomic binning, comparative biology and taxonomic classification.</title>
        <authorList>
            <person name="Goeker M."/>
        </authorList>
    </citation>
    <scope>NUCLEOTIDE SEQUENCE [LARGE SCALE GENOMIC DNA]</scope>
    <source>
        <strain evidence="11 12">DSM 22368</strain>
    </source>
</reference>
<evidence type="ECO:0000256" key="7">
    <source>
        <dbReference type="ARBA" id="ARBA00023012"/>
    </source>
</evidence>
<dbReference type="Pfam" id="PF00672">
    <property type="entry name" value="HAMP"/>
    <property type="match status" value="1"/>
</dbReference>
<evidence type="ECO:0000313" key="11">
    <source>
        <dbReference type="EMBL" id="MBB6519881.1"/>
    </source>
</evidence>
<dbReference type="RefSeq" id="WP_166852843.1">
    <property type="nucleotide sequence ID" value="NZ_JAAONY010000001.1"/>
</dbReference>
<dbReference type="Pfam" id="PF02518">
    <property type="entry name" value="HATPase_c"/>
    <property type="match status" value="1"/>
</dbReference>
<comment type="subcellular location">
    <subcellularLocation>
        <location evidence="2">Membrane</location>
    </subcellularLocation>
</comment>
<evidence type="ECO:0000256" key="6">
    <source>
        <dbReference type="ARBA" id="ARBA00022777"/>
    </source>
</evidence>
<evidence type="ECO:0000256" key="8">
    <source>
        <dbReference type="SAM" id="Coils"/>
    </source>
</evidence>
<dbReference type="InterPro" id="IPR003660">
    <property type="entry name" value="HAMP_dom"/>
</dbReference>
<protein>
    <recommendedName>
        <fullName evidence="3">histidine kinase</fullName>
        <ecNumber evidence="3">2.7.13.3</ecNumber>
    </recommendedName>
</protein>
<dbReference type="AlphaFoldDB" id="A0A7X0JR65"/>
<evidence type="ECO:0000313" key="12">
    <source>
        <dbReference type="Proteomes" id="UP000528457"/>
    </source>
</evidence>
<evidence type="ECO:0000256" key="3">
    <source>
        <dbReference type="ARBA" id="ARBA00012438"/>
    </source>
</evidence>
<dbReference type="PANTHER" id="PTHR24421">
    <property type="entry name" value="NITRATE/NITRITE SENSOR PROTEIN NARX-RELATED"/>
    <property type="match status" value="1"/>
</dbReference>
<accession>A0A7X0JR65</accession>
<proteinExistence type="predicted"/>
<evidence type="ECO:0000256" key="9">
    <source>
        <dbReference type="SAM" id="Phobius"/>
    </source>
</evidence>
<feature type="transmembrane region" description="Helical" evidence="9">
    <location>
        <begin position="12"/>
        <end position="31"/>
    </location>
</feature>
<organism evidence="11 12">
    <name type="scientific">Pseudoteredinibacter isoporae</name>
    <dbReference type="NCBI Taxonomy" id="570281"/>
    <lineage>
        <taxon>Bacteria</taxon>
        <taxon>Pseudomonadati</taxon>
        <taxon>Pseudomonadota</taxon>
        <taxon>Gammaproteobacteria</taxon>
        <taxon>Cellvibrionales</taxon>
        <taxon>Cellvibrionaceae</taxon>
        <taxon>Pseudoteredinibacter</taxon>
    </lineage>
</organism>
<keyword evidence="9" id="KW-1133">Transmembrane helix</keyword>
<evidence type="ECO:0000256" key="5">
    <source>
        <dbReference type="ARBA" id="ARBA00022679"/>
    </source>
</evidence>
<dbReference type="SUPFAM" id="SSF158472">
    <property type="entry name" value="HAMP domain-like"/>
    <property type="match status" value="1"/>
</dbReference>
<feature type="domain" description="HAMP" evidence="10">
    <location>
        <begin position="181"/>
        <end position="233"/>
    </location>
</feature>
<comment type="catalytic activity">
    <reaction evidence="1">
        <text>ATP + protein L-histidine = ADP + protein N-phospho-L-histidine.</text>
        <dbReference type="EC" id="2.7.13.3"/>
    </reaction>
</comment>
<dbReference type="CDD" id="cd06225">
    <property type="entry name" value="HAMP"/>
    <property type="match status" value="1"/>
</dbReference>